<dbReference type="STRING" id="4097.A0A1S3ZMJ8"/>
<dbReference type="PANTHER" id="PTHR31225:SF76">
    <property type="entry name" value="SESQUITERPENE SYNTHASE 15"/>
    <property type="match status" value="1"/>
</dbReference>
<name>A0A1S3ZMJ8_TOBAC</name>
<dbReference type="InterPro" id="IPR050148">
    <property type="entry name" value="Terpene_synthase-like"/>
</dbReference>
<accession>A0A1S3ZMJ8</accession>
<dbReference type="KEGG" id="nta:107788319"/>
<gene>
    <name evidence="3" type="primary">LOC107788319</name>
</gene>
<sequence>MKLYYLALLDVYVEIEKELAKENNSFQVKYSIAEMKKLINAYFQEAKWYHGNNVPTMEQYVKNGIRSSTIPCLATLSWLGIGNEATKEAHDWLASEPLILVASSIIARLSNDIVSHEREQEGGDISGVECYMNAYGVTKEKAYVEIRKIVDNSWKDLNRECLKRRVVPRVLLMPVLNLARMSEFSYKDEDSYTVSKNDLRDIIYE</sequence>
<evidence type="ECO:0000313" key="3">
    <source>
        <dbReference type="RefSeq" id="XP_016465483.1"/>
    </source>
</evidence>
<dbReference type="Pfam" id="PF03936">
    <property type="entry name" value="Terpene_synth_C"/>
    <property type="match status" value="1"/>
</dbReference>
<evidence type="ECO:0000259" key="2">
    <source>
        <dbReference type="Pfam" id="PF03936"/>
    </source>
</evidence>
<evidence type="ECO:0000256" key="1">
    <source>
        <dbReference type="ARBA" id="ARBA00022723"/>
    </source>
</evidence>
<proteinExistence type="predicted"/>
<dbReference type="InterPro" id="IPR008949">
    <property type="entry name" value="Isoprenoid_synthase_dom_sf"/>
</dbReference>
<dbReference type="RefSeq" id="XP_016465483.1">
    <property type="nucleotide sequence ID" value="XM_016609997.1"/>
</dbReference>
<dbReference type="OrthoDB" id="1252131at2759"/>
<protein>
    <submittedName>
        <fullName evidence="3">Probable terpene synthase 3</fullName>
    </submittedName>
</protein>
<dbReference type="SUPFAM" id="SSF48576">
    <property type="entry name" value="Terpenoid synthases"/>
    <property type="match status" value="1"/>
</dbReference>
<dbReference type="GO" id="GO:0010333">
    <property type="term" value="F:terpene synthase activity"/>
    <property type="evidence" value="ECO:0007669"/>
    <property type="project" value="InterPro"/>
</dbReference>
<dbReference type="Gene3D" id="1.10.600.10">
    <property type="entry name" value="Farnesyl Diphosphate Synthase"/>
    <property type="match status" value="1"/>
</dbReference>
<dbReference type="GO" id="GO:0000287">
    <property type="term" value="F:magnesium ion binding"/>
    <property type="evidence" value="ECO:0007669"/>
    <property type="project" value="InterPro"/>
</dbReference>
<feature type="non-terminal residue" evidence="3">
    <location>
        <position position="205"/>
    </location>
</feature>
<dbReference type="PANTHER" id="PTHR31225">
    <property type="entry name" value="OS04G0344100 PROTEIN-RELATED"/>
    <property type="match status" value="1"/>
</dbReference>
<organism evidence="3">
    <name type="scientific">Nicotiana tabacum</name>
    <name type="common">Common tobacco</name>
    <dbReference type="NCBI Taxonomy" id="4097"/>
    <lineage>
        <taxon>Eukaryota</taxon>
        <taxon>Viridiplantae</taxon>
        <taxon>Streptophyta</taxon>
        <taxon>Embryophyta</taxon>
        <taxon>Tracheophyta</taxon>
        <taxon>Spermatophyta</taxon>
        <taxon>Magnoliopsida</taxon>
        <taxon>eudicotyledons</taxon>
        <taxon>Gunneridae</taxon>
        <taxon>Pentapetalae</taxon>
        <taxon>asterids</taxon>
        <taxon>lamiids</taxon>
        <taxon>Solanales</taxon>
        <taxon>Solanaceae</taxon>
        <taxon>Nicotianoideae</taxon>
        <taxon>Nicotianeae</taxon>
        <taxon>Nicotiana</taxon>
    </lineage>
</organism>
<dbReference type="AlphaFoldDB" id="A0A1S3ZMJ8"/>
<dbReference type="SMR" id="A0A1S3ZMJ8"/>
<dbReference type="GO" id="GO:0016114">
    <property type="term" value="P:terpenoid biosynthetic process"/>
    <property type="evidence" value="ECO:0007669"/>
    <property type="project" value="InterPro"/>
</dbReference>
<reference evidence="3" key="1">
    <citation type="submission" date="2025-08" db="UniProtKB">
        <authorList>
            <consortium name="RefSeq"/>
        </authorList>
    </citation>
    <scope>IDENTIFICATION</scope>
</reference>
<dbReference type="InterPro" id="IPR005630">
    <property type="entry name" value="Terpene_synthase_metal-bd"/>
</dbReference>
<dbReference type="OMA" id="IMINYAR"/>
<feature type="domain" description="Terpene synthase metal-binding" evidence="2">
    <location>
        <begin position="1"/>
        <end position="156"/>
    </location>
</feature>
<keyword evidence="1" id="KW-0479">Metal-binding</keyword>
<dbReference type="PaxDb" id="4097-A0A1S3ZMJ8"/>